<sequence length="182" mass="19721">MLDAALRLPADSEGAPVTVDAIARAAGVGKQTVYRWWPSKGAVLLDALTDRAGQDVPDPDTGSLREDVRSLVAATFAAAQSTPTTPALQALVREAARDSHLADLMRAFTAARRTALREILARGRQRGELPDHADLDLITDQIYGLFWGYRFLLGHAPLDPETADRLTDSVLQGRPNRPTDGR</sequence>
<dbReference type="SUPFAM" id="SSF48498">
    <property type="entry name" value="Tetracyclin repressor-like, C-terminal domain"/>
    <property type="match status" value="1"/>
</dbReference>
<dbReference type="InterPro" id="IPR050109">
    <property type="entry name" value="HTH-type_TetR-like_transc_reg"/>
</dbReference>
<dbReference type="Pfam" id="PF00440">
    <property type="entry name" value="TetR_N"/>
    <property type="match status" value="1"/>
</dbReference>
<dbReference type="InterPro" id="IPR001647">
    <property type="entry name" value="HTH_TetR"/>
</dbReference>
<evidence type="ECO:0000256" key="4">
    <source>
        <dbReference type="PROSITE-ProRule" id="PRU00335"/>
    </source>
</evidence>
<dbReference type="Proteomes" id="UP000664781">
    <property type="component" value="Unassembled WGS sequence"/>
</dbReference>
<dbReference type="GO" id="GO:0000976">
    <property type="term" value="F:transcription cis-regulatory region binding"/>
    <property type="evidence" value="ECO:0007669"/>
    <property type="project" value="TreeGrafter"/>
</dbReference>
<evidence type="ECO:0000259" key="5">
    <source>
        <dbReference type="PROSITE" id="PS50977"/>
    </source>
</evidence>
<evidence type="ECO:0000313" key="7">
    <source>
        <dbReference type="Proteomes" id="UP000664781"/>
    </source>
</evidence>
<dbReference type="AlphaFoldDB" id="A0A939FV85"/>
<dbReference type="InterPro" id="IPR036271">
    <property type="entry name" value="Tet_transcr_reg_TetR-rel_C_sf"/>
</dbReference>
<organism evidence="6 7">
    <name type="scientific">Streptomyces triculaminicus</name>
    <dbReference type="NCBI Taxonomy" id="2816232"/>
    <lineage>
        <taxon>Bacteria</taxon>
        <taxon>Bacillati</taxon>
        <taxon>Actinomycetota</taxon>
        <taxon>Actinomycetes</taxon>
        <taxon>Kitasatosporales</taxon>
        <taxon>Streptomycetaceae</taxon>
        <taxon>Streptomyces</taxon>
    </lineage>
</organism>
<dbReference type="PANTHER" id="PTHR30055">
    <property type="entry name" value="HTH-TYPE TRANSCRIPTIONAL REGULATOR RUTR"/>
    <property type="match status" value="1"/>
</dbReference>
<dbReference type="Gene3D" id="1.10.357.10">
    <property type="entry name" value="Tetracycline Repressor, domain 2"/>
    <property type="match status" value="1"/>
</dbReference>
<gene>
    <name evidence="6" type="ORF">J1792_32950</name>
</gene>
<dbReference type="InterPro" id="IPR009057">
    <property type="entry name" value="Homeodomain-like_sf"/>
</dbReference>
<name>A0A939FV85_9ACTN</name>
<keyword evidence="7" id="KW-1185">Reference proteome</keyword>
<keyword evidence="2 4" id="KW-0238">DNA-binding</keyword>
<protein>
    <submittedName>
        <fullName evidence="6">TetR/AcrR family transcriptional regulator</fullName>
    </submittedName>
</protein>
<accession>A0A939FV85</accession>
<dbReference type="GO" id="GO:0003700">
    <property type="term" value="F:DNA-binding transcription factor activity"/>
    <property type="evidence" value="ECO:0007669"/>
    <property type="project" value="TreeGrafter"/>
</dbReference>
<keyword evidence="3" id="KW-0804">Transcription</keyword>
<proteinExistence type="predicted"/>
<comment type="caution">
    <text evidence="6">The sequence shown here is derived from an EMBL/GenBank/DDBJ whole genome shotgun (WGS) entry which is preliminary data.</text>
</comment>
<dbReference type="Gene3D" id="1.10.10.60">
    <property type="entry name" value="Homeodomain-like"/>
    <property type="match status" value="1"/>
</dbReference>
<feature type="domain" description="HTH tetR-type" evidence="5">
    <location>
        <begin position="1"/>
        <end position="55"/>
    </location>
</feature>
<evidence type="ECO:0000256" key="3">
    <source>
        <dbReference type="ARBA" id="ARBA00023163"/>
    </source>
</evidence>
<feature type="DNA-binding region" description="H-T-H motif" evidence="4">
    <location>
        <begin position="18"/>
        <end position="37"/>
    </location>
</feature>
<dbReference type="InterPro" id="IPR011075">
    <property type="entry name" value="TetR_C"/>
</dbReference>
<dbReference type="Pfam" id="PF16859">
    <property type="entry name" value="TetR_C_11"/>
    <property type="match status" value="1"/>
</dbReference>
<dbReference type="EMBL" id="JAFMOF010000008">
    <property type="protein sequence ID" value="MBO0657348.1"/>
    <property type="molecule type" value="Genomic_DNA"/>
</dbReference>
<reference evidence="6" key="1">
    <citation type="submission" date="2021-03" db="EMBL/GenBank/DDBJ databases">
        <title>Streptomyces strains.</title>
        <authorList>
            <person name="Lund M.B."/>
            <person name="Toerring T."/>
        </authorList>
    </citation>
    <scope>NUCLEOTIDE SEQUENCE</scope>
    <source>
        <strain evidence="6">JCM 4242</strain>
    </source>
</reference>
<evidence type="ECO:0000313" key="6">
    <source>
        <dbReference type="EMBL" id="MBO0657348.1"/>
    </source>
</evidence>
<dbReference type="PROSITE" id="PS50977">
    <property type="entry name" value="HTH_TETR_2"/>
    <property type="match status" value="1"/>
</dbReference>
<evidence type="ECO:0000256" key="1">
    <source>
        <dbReference type="ARBA" id="ARBA00023015"/>
    </source>
</evidence>
<dbReference type="SUPFAM" id="SSF46689">
    <property type="entry name" value="Homeodomain-like"/>
    <property type="match status" value="1"/>
</dbReference>
<dbReference type="PANTHER" id="PTHR30055:SF148">
    <property type="entry name" value="TETR-FAMILY TRANSCRIPTIONAL REGULATOR"/>
    <property type="match status" value="1"/>
</dbReference>
<evidence type="ECO:0000256" key="2">
    <source>
        <dbReference type="ARBA" id="ARBA00023125"/>
    </source>
</evidence>
<keyword evidence="1" id="KW-0805">Transcription regulation</keyword>